<protein>
    <recommendedName>
        <fullName evidence="2">VWFA domain-containing protein</fullName>
    </recommendedName>
</protein>
<proteinExistence type="predicted"/>
<accession>A0A1G2HHL1</accession>
<dbReference type="InterPro" id="IPR036465">
    <property type="entry name" value="vWFA_dom_sf"/>
</dbReference>
<feature type="transmembrane region" description="Helical" evidence="1">
    <location>
        <begin position="6"/>
        <end position="26"/>
    </location>
</feature>
<dbReference type="Pfam" id="PF00092">
    <property type="entry name" value="VWA"/>
    <property type="match status" value="1"/>
</dbReference>
<keyword evidence="1" id="KW-0812">Transmembrane</keyword>
<dbReference type="PROSITE" id="PS50234">
    <property type="entry name" value="VWFA"/>
    <property type="match status" value="1"/>
</dbReference>
<dbReference type="CDD" id="cd00198">
    <property type="entry name" value="vWFA"/>
    <property type="match status" value="1"/>
</dbReference>
<keyword evidence="1" id="KW-0472">Membrane</keyword>
<dbReference type="SMART" id="SM00327">
    <property type="entry name" value="VWA"/>
    <property type="match status" value="1"/>
</dbReference>
<dbReference type="InterPro" id="IPR002035">
    <property type="entry name" value="VWF_A"/>
</dbReference>
<comment type="caution">
    <text evidence="3">The sequence shown here is derived from an EMBL/GenBank/DDBJ whole genome shotgun (WGS) entry which is preliminary data.</text>
</comment>
<evidence type="ECO:0000313" key="4">
    <source>
        <dbReference type="Proteomes" id="UP000178509"/>
    </source>
</evidence>
<reference evidence="3 4" key="1">
    <citation type="journal article" date="2016" name="Nat. Commun.">
        <title>Thousands of microbial genomes shed light on interconnected biogeochemical processes in an aquifer system.</title>
        <authorList>
            <person name="Anantharaman K."/>
            <person name="Brown C.T."/>
            <person name="Hug L.A."/>
            <person name="Sharon I."/>
            <person name="Castelle C.J."/>
            <person name="Probst A.J."/>
            <person name="Thomas B.C."/>
            <person name="Singh A."/>
            <person name="Wilkins M.J."/>
            <person name="Karaoz U."/>
            <person name="Brodie E.L."/>
            <person name="Williams K.H."/>
            <person name="Hubbard S.S."/>
            <person name="Banfield J.F."/>
        </authorList>
    </citation>
    <scope>NUCLEOTIDE SEQUENCE [LARGE SCALE GENOMIC DNA]</scope>
</reference>
<dbReference type="EMBL" id="MHOJ01000036">
    <property type="protein sequence ID" value="OGZ61760.1"/>
    <property type="molecule type" value="Genomic_DNA"/>
</dbReference>
<dbReference type="AlphaFoldDB" id="A0A1G2HHL1"/>
<gene>
    <name evidence="3" type="ORF">A3H51_01755</name>
</gene>
<evidence type="ECO:0000256" key="1">
    <source>
        <dbReference type="SAM" id="Phobius"/>
    </source>
</evidence>
<dbReference type="Gene3D" id="3.40.50.410">
    <property type="entry name" value="von Willebrand factor, type A domain"/>
    <property type="match status" value="1"/>
</dbReference>
<feature type="domain" description="VWFA" evidence="2">
    <location>
        <begin position="84"/>
        <end position="309"/>
    </location>
</feature>
<evidence type="ECO:0000313" key="3">
    <source>
        <dbReference type="EMBL" id="OGZ61760.1"/>
    </source>
</evidence>
<sequence length="341" mass="38639">MFNFRTPQWFLLMIPTVVLFGLLLIKSYRTDKKILKYFSATASRSKVWALFFILMVIFSSSFAIIAKPQRRTLEEVYATSSRGDYALVVDTSISMRASQTPFTRNEFSIAKDIIRNLIRVLPARFQLFGYARATIDFSALTENIDYLETILDKSFSSGIIPLPGSDIANAIYTVINFKRENPERYENLEYIILFSDGDVRIGNISSAIVATRLSAALLEAKAHDLKIVTVGIGSATGWKIPIYNADGEFVGKYVTEGTYSSEFVSFLNERNLRIIAEETDGKYFHYTQVNELTAYLTGTLPESFVIDEFPKLVNTKDMYHIYAWIAVGGFVILVLSRRVLL</sequence>
<name>A0A1G2HHL1_9BACT</name>
<dbReference type="STRING" id="1802164.A3H51_01755"/>
<feature type="transmembrane region" description="Helical" evidence="1">
    <location>
        <begin position="47"/>
        <end position="66"/>
    </location>
</feature>
<dbReference type="Proteomes" id="UP000178509">
    <property type="component" value="Unassembled WGS sequence"/>
</dbReference>
<feature type="transmembrane region" description="Helical" evidence="1">
    <location>
        <begin position="321"/>
        <end position="340"/>
    </location>
</feature>
<dbReference type="SUPFAM" id="SSF53300">
    <property type="entry name" value="vWA-like"/>
    <property type="match status" value="1"/>
</dbReference>
<evidence type="ECO:0000259" key="2">
    <source>
        <dbReference type="PROSITE" id="PS50234"/>
    </source>
</evidence>
<organism evidence="3 4">
    <name type="scientific">Candidatus Spechtbacteria bacterium RIFCSPLOWO2_02_FULL_38_8</name>
    <dbReference type="NCBI Taxonomy" id="1802164"/>
    <lineage>
        <taxon>Bacteria</taxon>
        <taxon>Candidatus Spechtiibacteriota</taxon>
    </lineage>
</organism>
<keyword evidence="1" id="KW-1133">Transmembrane helix</keyword>